<dbReference type="Pfam" id="PF01944">
    <property type="entry name" value="SpoIIM"/>
    <property type="match status" value="1"/>
</dbReference>
<evidence type="ECO:0000313" key="2">
    <source>
        <dbReference type="EMBL" id="TCK97967.1"/>
    </source>
</evidence>
<evidence type="ECO:0000256" key="1">
    <source>
        <dbReference type="SAM" id="Phobius"/>
    </source>
</evidence>
<keyword evidence="1" id="KW-0472">Membrane</keyword>
<comment type="caution">
    <text evidence="2">The sequence shown here is derived from an EMBL/GenBank/DDBJ whole genome shotgun (WGS) entry which is preliminary data.</text>
</comment>
<organism evidence="2 3">
    <name type="scientific">Natranaerovirga hydrolytica</name>
    <dbReference type="NCBI Taxonomy" id="680378"/>
    <lineage>
        <taxon>Bacteria</taxon>
        <taxon>Bacillati</taxon>
        <taxon>Bacillota</taxon>
        <taxon>Clostridia</taxon>
        <taxon>Lachnospirales</taxon>
        <taxon>Natranaerovirgaceae</taxon>
        <taxon>Natranaerovirga</taxon>
    </lineage>
</organism>
<feature type="transmembrane region" description="Helical" evidence="1">
    <location>
        <begin position="174"/>
        <end position="191"/>
    </location>
</feature>
<dbReference type="InterPro" id="IPR014196">
    <property type="entry name" value="SpoIIM"/>
</dbReference>
<protein>
    <submittedName>
        <fullName evidence="2">Stage II sporulation protein M</fullName>
    </submittedName>
</protein>
<dbReference type="Proteomes" id="UP000294545">
    <property type="component" value="Unassembled WGS sequence"/>
</dbReference>
<name>A0A4R1MXI0_9FIRM</name>
<dbReference type="EMBL" id="SMGQ01000011">
    <property type="protein sequence ID" value="TCK97967.1"/>
    <property type="molecule type" value="Genomic_DNA"/>
</dbReference>
<proteinExistence type="predicted"/>
<evidence type="ECO:0000313" key="3">
    <source>
        <dbReference type="Proteomes" id="UP000294545"/>
    </source>
</evidence>
<keyword evidence="3" id="KW-1185">Reference proteome</keyword>
<dbReference type="AlphaFoldDB" id="A0A4R1MXI0"/>
<dbReference type="PIRSF" id="PIRSF038973">
    <property type="entry name" value="SpoIIM"/>
    <property type="match status" value="1"/>
</dbReference>
<dbReference type="RefSeq" id="WP_132279659.1">
    <property type="nucleotide sequence ID" value="NZ_SMGQ01000011.1"/>
</dbReference>
<reference evidence="2 3" key="1">
    <citation type="submission" date="2019-03" db="EMBL/GenBank/DDBJ databases">
        <title>Genomic Encyclopedia of Type Strains, Phase IV (KMG-IV): sequencing the most valuable type-strain genomes for metagenomic binning, comparative biology and taxonomic classification.</title>
        <authorList>
            <person name="Goeker M."/>
        </authorList>
    </citation>
    <scope>NUCLEOTIDE SEQUENCE [LARGE SCALE GENOMIC DNA]</scope>
    <source>
        <strain evidence="2 3">DSM 24176</strain>
    </source>
</reference>
<accession>A0A4R1MXI0</accession>
<dbReference type="InterPro" id="IPR002798">
    <property type="entry name" value="SpoIIM-like"/>
</dbReference>
<feature type="transmembrane region" description="Helical" evidence="1">
    <location>
        <begin position="131"/>
        <end position="154"/>
    </location>
</feature>
<feature type="transmembrane region" description="Helical" evidence="1">
    <location>
        <begin position="12"/>
        <end position="35"/>
    </location>
</feature>
<keyword evidence="1" id="KW-1133">Transmembrane helix</keyword>
<feature type="transmembrane region" description="Helical" evidence="1">
    <location>
        <begin position="78"/>
        <end position="111"/>
    </location>
</feature>
<keyword evidence="1" id="KW-0812">Transmembrane</keyword>
<gene>
    <name evidence="2" type="ORF">EDC19_0369</name>
</gene>
<sequence>MRKKIEKLNVSVNRNITFLMLFIIGIVIGSLFANYLDPNQRNELSFINNHFISEYNYWALNYIELFKHILLSRLKIIMYIWFFGLTFFGIPLIIVFILYFGISFGFVISLGTLMYEGKGLLLNIFYFLPHYMVYVPVFLFLIHKSFELCAILYFKKLALIKSYRVNQKQLFIEYMLVLLVCILLVVIGTLLETFVNPHMVRWIIEKLSF</sequence>
<dbReference type="OrthoDB" id="2081806at2"/>